<dbReference type="Gene3D" id="3.40.718.10">
    <property type="entry name" value="Isopropylmalate Dehydrogenase"/>
    <property type="match status" value="1"/>
</dbReference>
<evidence type="ECO:0000256" key="11">
    <source>
        <dbReference type="SAM" id="MobiDB-lite"/>
    </source>
</evidence>
<evidence type="ECO:0000256" key="4">
    <source>
        <dbReference type="ARBA" id="ARBA00022516"/>
    </source>
</evidence>
<keyword evidence="12" id="KW-0012">Acyltransferase</keyword>
<comment type="subcellular location">
    <subcellularLocation>
        <location evidence="2">Cytoplasm</location>
    </subcellularLocation>
</comment>
<dbReference type="PANTHER" id="PTHR30100">
    <property type="entry name" value="FATTY ACID/PHOSPHOLIPID SYNTHESIS PROTEIN PLSX"/>
    <property type="match status" value="1"/>
</dbReference>
<dbReference type="PIRSF" id="PIRSF002465">
    <property type="entry name" value="Phsphlp_syn_PlsX"/>
    <property type="match status" value="1"/>
</dbReference>
<keyword evidence="4" id="KW-0444">Lipid biosynthesis</keyword>
<protein>
    <recommendedName>
        <fullName evidence="9">phosphate acyltransferase</fullName>
        <ecNumber evidence="9">2.3.1.274</ecNumber>
    </recommendedName>
</protein>
<dbReference type="NCBIfam" id="TIGR00182">
    <property type="entry name" value="plsX"/>
    <property type="match status" value="1"/>
</dbReference>
<dbReference type="InterPro" id="IPR012281">
    <property type="entry name" value="Phospholipid_synth_PlsX-like"/>
</dbReference>
<feature type="region of interest" description="Disordered" evidence="11">
    <location>
        <begin position="1"/>
        <end position="38"/>
    </location>
</feature>
<evidence type="ECO:0000256" key="10">
    <source>
        <dbReference type="ARBA" id="ARBA00046608"/>
    </source>
</evidence>
<evidence type="ECO:0000256" key="7">
    <source>
        <dbReference type="ARBA" id="ARBA00023209"/>
    </source>
</evidence>
<dbReference type="EC" id="2.3.1.274" evidence="9"/>
<dbReference type="GO" id="GO:0006633">
    <property type="term" value="P:fatty acid biosynthetic process"/>
    <property type="evidence" value="ECO:0007669"/>
    <property type="project" value="InterPro"/>
</dbReference>
<dbReference type="SUPFAM" id="SSF53659">
    <property type="entry name" value="Isocitrate/Isopropylmalate dehydrogenase-like"/>
    <property type="match status" value="1"/>
</dbReference>
<evidence type="ECO:0000256" key="8">
    <source>
        <dbReference type="ARBA" id="ARBA00023264"/>
    </source>
</evidence>
<organism evidence="12">
    <name type="scientific">hydrothermal vent metagenome</name>
    <dbReference type="NCBI Taxonomy" id="652676"/>
    <lineage>
        <taxon>unclassified sequences</taxon>
        <taxon>metagenomes</taxon>
        <taxon>ecological metagenomes</taxon>
    </lineage>
</organism>
<evidence type="ECO:0000256" key="3">
    <source>
        <dbReference type="ARBA" id="ARBA00022490"/>
    </source>
</evidence>
<dbReference type="InterPro" id="IPR003664">
    <property type="entry name" value="FA_synthesis"/>
</dbReference>
<comment type="catalytic activity">
    <reaction evidence="1">
        <text>a fatty acyl-[ACP] + phosphate = an acyl phosphate + holo-[ACP]</text>
        <dbReference type="Rhea" id="RHEA:42292"/>
        <dbReference type="Rhea" id="RHEA-COMP:9685"/>
        <dbReference type="Rhea" id="RHEA-COMP:14125"/>
        <dbReference type="ChEBI" id="CHEBI:43474"/>
        <dbReference type="ChEBI" id="CHEBI:59918"/>
        <dbReference type="ChEBI" id="CHEBI:64479"/>
        <dbReference type="ChEBI" id="CHEBI:138651"/>
        <dbReference type="EC" id="2.3.1.274"/>
    </reaction>
</comment>
<proteinExistence type="inferred from homology"/>
<keyword evidence="8" id="KW-1208">Phospholipid metabolism</keyword>
<reference evidence="12" key="1">
    <citation type="submission" date="2018-06" db="EMBL/GenBank/DDBJ databases">
        <authorList>
            <person name="Zhirakovskaya E."/>
        </authorList>
    </citation>
    <scope>NUCLEOTIDE SEQUENCE</scope>
</reference>
<evidence type="ECO:0000256" key="2">
    <source>
        <dbReference type="ARBA" id="ARBA00004496"/>
    </source>
</evidence>
<sequence length="408" mass="43916">MNDEREALSPEPAPLPEEVSDVTADEGSNTQAVAPAVDRPQKGKVRIALDVMGGDNAPQAIVEGAILAIKTIDGVEITMVGDENAIKAELEKHSFEHPSLHILHAEEAIQMDEAPSVALRKKRKSSIHIGIKTLKNAEVDAFISAGNTGAVMAVSTVILRNLEEIDRAAIAIPLPTQTGHAVLLDAGANVSCKALHLYQFGIMGSMYAQYVLDDEKPRVGLLSIGEEDIKGNETTKEAFEMLSQSSINFVGNTEAKLLYRGVADVVVCDGFTGNIALKISESVAEMIGVSLKAMFSDTLRGKLGYFFLRPFLADFKKRIDHSEVGGAPLLGVNGAVFICHGSSNAKAIKNAIIGAKKFVEGDVNGHIKESLAKNKDVMNSRLLRDQHEGLWTQVKRKIGLNAEENQET</sequence>
<evidence type="ECO:0000256" key="9">
    <source>
        <dbReference type="ARBA" id="ARBA00024069"/>
    </source>
</evidence>
<dbReference type="HAMAP" id="MF_00019">
    <property type="entry name" value="PlsX"/>
    <property type="match status" value="1"/>
</dbReference>
<dbReference type="EMBL" id="UOGC01000111">
    <property type="protein sequence ID" value="VAX20860.1"/>
    <property type="molecule type" value="Genomic_DNA"/>
</dbReference>
<keyword evidence="6" id="KW-0443">Lipid metabolism</keyword>
<gene>
    <name evidence="12" type="ORF">MNBD_NITROSPINAE01-1038</name>
</gene>
<dbReference type="GO" id="GO:0005737">
    <property type="term" value="C:cytoplasm"/>
    <property type="evidence" value="ECO:0007669"/>
    <property type="project" value="UniProtKB-SubCell"/>
</dbReference>
<dbReference type="Pfam" id="PF02504">
    <property type="entry name" value="FA_synthesis"/>
    <property type="match status" value="1"/>
</dbReference>
<evidence type="ECO:0000256" key="5">
    <source>
        <dbReference type="ARBA" id="ARBA00022679"/>
    </source>
</evidence>
<dbReference type="GO" id="GO:0008654">
    <property type="term" value="P:phospholipid biosynthetic process"/>
    <property type="evidence" value="ECO:0007669"/>
    <property type="project" value="UniProtKB-KW"/>
</dbReference>
<keyword evidence="5 12" id="KW-0808">Transferase</keyword>
<dbReference type="AlphaFoldDB" id="A0A3B1CDW8"/>
<dbReference type="PANTHER" id="PTHR30100:SF1">
    <property type="entry name" value="PHOSPHATE ACYLTRANSFERASE"/>
    <property type="match status" value="1"/>
</dbReference>
<evidence type="ECO:0000313" key="12">
    <source>
        <dbReference type="EMBL" id="VAX20860.1"/>
    </source>
</evidence>
<evidence type="ECO:0000256" key="6">
    <source>
        <dbReference type="ARBA" id="ARBA00023098"/>
    </source>
</evidence>
<evidence type="ECO:0000256" key="1">
    <source>
        <dbReference type="ARBA" id="ARBA00001232"/>
    </source>
</evidence>
<name>A0A3B1CDW8_9ZZZZ</name>
<comment type="subunit">
    <text evidence="10">Homodimer. Probably interacts with PlsY.</text>
</comment>
<dbReference type="GO" id="GO:0043811">
    <property type="term" value="F:phosphate:acyl-[acyl carrier protein] acyltransferase activity"/>
    <property type="evidence" value="ECO:0007669"/>
    <property type="project" value="UniProtKB-EC"/>
</dbReference>
<keyword evidence="7" id="KW-0594">Phospholipid biosynthesis</keyword>
<keyword evidence="3" id="KW-0963">Cytoplasm</keyword>
<accession>A0A3B1CDW8</accession>